<gene>
    <name evidence="1" type="ORF">ACFQ04_06940</name>
</gene>
<evidence type="ECO:0000313" key="2">
    <source>
        <dbReference type="Proteomes" id="UP001597068"/>
    </source>
</evidence>
<keyword evidence="2" id="KW-1185">Reference proteome</keyword>
<dbReference type="EMBL" id="JBHTIL010000001">
    <property type="protein sequence ID" value="MFD0925470.1"/>
    <property type="molecule type" value="Genomic_DNA"/>
</dbReference>
<protein>
    <recommendedName>
        <fullName evidence="3">Helix-turn-helix domain-containing protein</fullName>
    </recommendedName>
</protein>
<evidence type="ECO:0008006" key="3">
    <source>
        <dbReference type="Google" id="ProtNLM"/>
    </source>
</evidence>
<organism evidence="1 2">
    <name type="scientific">Williamsia deligens</name>
    <dbReference type="NCBI Taxonomy" id="321325"/>
    <lineage>
        <taxon>Bacteria</taxon>
        <taxon>Bacillati</taxon>
        <taxon>Actinomycetota</taxon>
        <taxon>Actinomycetes</taxon>
        <taxon>Mycobacteriales</taxon>
        <taxon>Nocardiaceae</taxon>
        <taxon>Williamsia</taxon>
    </lineage>
</organism>
<dbReference type="Proteomes" id="UP001597068">
    <property type="component" value="Unassembled WGS sequence"/>
</dbReference>
<proteinExistence type="predicted"/>
<comment type="caution">
    <text evidence="1">The sequence shown here is derived from an EMBL/GenBank/DDBJ whole genome shotgun (WGS) entry which is preliminary data.</text>
</comment>
<reference evidence="2" key="1">
    <citation type="journal article" date="2019" name="Int. J. Syst. Evol. Microbiol.">
        <title>The Global Catalogue of Microorganisms (GCM) 10K type strain sequencing project: providing services to taxonomists for standard genome sequencing and annotation.</title>
        <authorList>
            <consortium name="The Broad Institute Genomics Platform"/>
            <consortium name="The Broad Institute Genome Sequencing Center for Infectious Disease"/>
            <person name="Wu L."/>
            <person name="Ma J."/>
        </authorList>
    </citation>
    <scope>NUCLEOTIDE SEQUENCE [LARGE SCALE GENOMIC DNA]</scope>
    <source>
        <strain evidence="2">CCUG 50873</strain>
    </source>
</reference>
<dbReference type="RefSeq" id="WP_253646584.1">
    <property type="nucleotide sequence ID" value="NZ_BAAAMO010000002.1"/>
</dbReference>
<evidence type="ECO:0000313" key="1">
    <source>
        <dbReference type="EMBL" id="MFD0925470.1"/>
    </source>
</evidence>
<accession>A0ABW3G787</accession>
<name>A0ABW3G787_9NOCA</name>
<sequence>MTEMKSIADHVASGDSLAETARALDVAEDEVNRWAHEMMLILRVDTVTALADQLRRMQYGAPTTQPWDRSLFVRKHADKAPAESVA</sequence>